<evidence type="ECO:0000256" key="5">
    <source>
        <dbReference type="ARBA" id="ARBA00023242"/>
    </source>
</evidence>
<dbReference type="SUPFAM" id="SSF47203">
    <property type="entry name" value="Acyl-CoA dehydrogenase C-terminal domain-like"/>
    <property type="match status" value="1"/>
</dbReference>
<dbReference type="FunFam" id="1.20.140.10:FF:000037">
    <property type="entry name" value="Similar to acyl-CoA dehydrogenase"/>
    <property type="match status" value="1"/>
</dbReference>
<keyword evidence="5" id="KW-0539">Nucleus</keyword>
<comment type="caution">
    <text evidence="7">The sequence shown here is derived from an EMBL/GenBank/DDBJ whole genome shotgun (WGS) entry which is preliminary data.</text>
</comment>
<evidence type="ECO:0000313" key="8">
    <source>
        <dbReference type="Proteomes" id="UP000573603"/>
    </source>
</evidence>
<gene>
    <name evidence="7" type="ORF">FANTH_13604</name>
</gene>
<organism evidence="7 8">
    <name type="scientific">Fusarium anthophilum</name>
    <dbReference type="NCBI Taxonomy" id="48485"/>
    <lineage>
        <taxon>Eukaryota</taxon>
        <taxon>Fungi</taxon>
        <taxon>Dikarya</taxon>
        <taxon>Ascomycota</taxon>
        <taxon>Pezizomycotina</taxon>
        <taxon>Sordariomycetes</taxon>
        <taxon>Hypocreomycetidae</taxon>
        <taxon>Hypocreales</taxon>
        <taxon>Nectriaceae</taxon>
        <taxon>Fusarium</taxon>
        <taxon>Fusarium fujikuroi species complex</taxon>
    </lineage>
</organism>
<dbReference type="Pfam" id="PF02770">
    <property type="entry name" value="Acyl-CoA_dh_M"/>
    <property type="match status" value="1"/>
</dbReference>
<keyword evidence="8" id="KW-1185">Reference proteome</keyword>
<evidence type="ECO:0000256" key="2">
    <source>
        <dbReference type="ARBA" id="ARBA00009347"/>
    </source>
</evidence>
<dbReference type="GO" id="GO:0033539">
    <property type="term" value="P:fatty acid beta-oxidation using acyl-CoA dehydrogenase"/>
    <property type="evidence" value="ECO:0007669"/>
    <property type="project" value="TreeGrafter"/>
</dbReference>
<feature type="domain" description="Xylanolytic transcriptional activator regulatory" evidence="6">
    <location>
        <begin position="824"/>
        <end position="896"/>
    </location>
</feature>
<evidence type="ECO:0000313" key="7">
    <source>
        <dbReference type="EMBL" id="KAF5230925.1"/>
    </source>
</evidence>
<dbReference type="InterPro" id="IPR009100">
    <property type="entry name" value="AcylCoA_DH/oxidase_NM_dom_sf"/>
</dbReference>
<dbReference type="SMART" id="SM00906">
    <property type="entry name" value="Fungal_trans"/>
    <property type="match status" value="1"/>
</dbReference>
<dbReference type="Pfam" id="PF00441">
    <property type="entry name" value="Acyl-CoA_dh_1"/>
    <property type="match status" value="1"/>
</dbReference>
<dbReference type="Gene3D" id="1.10.540.10">
    <property type="entry name" value="Acyl-CoA dehydrogenase/oxidase, N-terminal domain"/>
    <property type="match status" value="1"/>
</dbReference>
<dbReference type="SUPFAM" id="SSF56645">
    <property type="entry name" value="Acyl-CoA dehydrogenase NM domain-like"/>
    <property type="match status" value="1"/>
</dbReference>
<name>A0A8H4YNB3_9HYPO</name>
<dbReference type="InterPro" id="IPR009075">
    <property type="entry name" value="AcylCo_DH/oxidase_C"/>
</dbReference>
<dbReference type="GO" id="GO:0046359">
    <property type="term" value="P:butyrate catabolic process"/>
    <property type="evidence" value="ECO:0007669"/>
    <property type="project" value="TreeGrafter"/>
</dbReference>
<dbReference type="InterPro" id="IPR007219">
    <property type="entry name" value="XnlR_reg_dom"/>
</dbReference>
<dbReference type="GO" id="GO:0050660">
    <property type="term" value="F:flavin adenine dinucleotide binding"/>
    <property type="evidence" value="ECO:0007669"/>
    <property type="project" value="InterPro"/>
</dbReference>
<evidence type="ECO:0000256" key="1">
    <source>
        <dbReference type="ARBA" id="ARBA00001974"/>
    </source>
</evidence>
<proteinExistence type="inferred from homology"/>
<sequence length="1241" mass="140444">MNFGLPSDIQSFLSRLDSFIHQKILPLQKKDDNDRFFDYRREASRTQWQNQGLPTEEWERLLQQTKRLADEAGFYRFAAPQEFGGSAEPSLNLYMCATRYHLSSNPVYGGGVSLANDLQSEHSIVGNMPFVILIYHYGTEQQKQDLIPASINGEMRATFGLTEINHGSDATHMETTAEAVTLASGEAGYRINGNKKWQTGMHHANYCVVFARTSGNIGDASGITAFLVPRNSPGVTVTSYEWTLNMPTDHATVLFKDVLVPESAILGPRDRGLAIAQTFTHENRIRQAASSCGAARYCIQKSVEYANNRKVFGKPLSINQAIQWPLVELSTQEEMLRLLILRTAVEMDQVTAQAKSDGKAPWVAIEKKLGHKIGMCNYYANRLACEAADRAMQIHGGDGYSRHYPFEHIWRHFRRYRITEGSEEVQMRKIAAYLFGYKNTGESMEKTEGPKLCRSKPNAPSHFASVFRLKQSNVAPLPSCQNHAEARFEAVSLQQRPDNNRDPHHKVVTVDSQDKTQWQKAASLDSVPSMQEAENGQKCVVGSKKSGRPNKMIRLAPRDEEACSAENYQPNSPSYWLDLDQPEEKVTARCPDLSTIDVYPTPETETEFGVSPHGCSNIPTSPQKDNSWSNPPTRTPRLSIDDERELWRNTHVTIPYRTRACKAEYNLPWVTGGFVLCPFYHFIQPPSLREADTEVAKLLEQRGCLHVPAKPILDEFMEKYFSYFHPLVPLLDEQAFWLSYGGESETNRTLSLFALQAMLFVSSPYVSQEALIGLGFRTAQEAQDEFYIRATTLFDLQSTLGDQDRARGAIMLTYRTVSFVDKKPLYWLSIAIHYAKSAGAHLYHEKQDTREGRLLKRLWWCCVLRDRILALALHQSPLINPSAYETSCPALSVADFIHEIGTSRVYDHVDKQIIVQIAIVLCKFSDVLGDILLLSPLAKVRELTHDEIEDHSSRLDKWYDETYPTFRLPTLMTGAHESLTLFSNILCTYYHAAKALLYSYTILSTGLLNGDSPDNLPDTRVIAHTNLGCCFRSITENMVELTDTGLFQYLPITFISFSAVPLIWYLLQSHIHNSDSEAQRDLDTQFDIMNRFSHLHRNAESTINYVKSIVEHIKISLPLPTYDFYSKCAGGDGGRQSMLSDESWSSRTWRDMPLKDPRRYLRVAIAIEFSLARGRCPAEDDFPLWLRDHEPCLHSCSSRRGSDLDSIVFSEAVGDFAYGDQEAVCLMMHDGTHETSSHQSS</sequence>
<accession>A0A8H4YNB3</accession>
<dbReference type="Pfam" id="PF04082">
    <property type="entry name" value="Fungal_trans"/>
    <property type="match status" value="1"/>
</dbReference>
<dbReference type="Gene3D" id="2.40.110.10">
    <property type="entry name" value="Butyryl-CoA Dehydrogenase, subunit A, domain 2"/>
    <property type="match status" value="1"/>
</dbReference>
<comment type="cofactor">
    <cofactor evidence="1">
        <name>FAD</name>
        <dbReference type="ChEBI" id="CHEBI:57692"/>
    </cofactor>
</comment>
<dbReference type="PANTHER" id="PTHR43884:SF34">
    <property type="entry name" value="ACYL-COA DEHYDROGENASE FAMILY PROTEIN"/>
    <property type="match status" value="1"/>
</dbReference>
<dbReference type="InterPro" id="IPR046373">
    <property type="entry name" value="Acyl-CoA_Oxase/DH_mid-dom_sf"/>
</dbReference>
<dbReference type="Proteomes" id="UP000573603">
    <property type="component" value="Unassembled WGS sequence"/>
</dbReference>
<keyword evidence="3" id="KW-0285">Flavoprotein</keyword>
<dbReference type="EMBL" id="JABEVY010000499">
    <property type="protein sequence ID" value="KAF5230925.1"/>
    <property type="molecule type" value="Genomic_DNA"/>
</dbReference>
<reference evidence="7 8" key="1">
    <citation type="journal article" date="2020" name="BMC Genomics">
        <title>Correction to: Identification and distribution of gene clusters required for synthesis of sphingolipid metabolism inhibitors in diverse species of the filamentous fungus Fusarium.</title>
        <authorList>
            <person name="Kim H.S."/>
            <person name="Lohmar J.M."/>
            <person name="Busman M."/>
            <person name="Brown D.W."/>
            <person name="Naumann T.A."/>
            <person name="Divon H.H."/>
            <person name="Lysoe E."/>
            <person name="Uhlig S."/>
            <person name="Proctor R.H."/>
        </authorList>
    </citation>
    <scope>NUCLEOTIDE SEQUENCE [LARGE SCALE GENOMIC DNA]</scope>
    <source>
        <strain evidence="7 8">NRRL 25214</strain>
    </source>
</reference>
<dbReference type="InterPro" id="IPR037069">
    <property type="entry name" value="AcylCoA_DH/ox_N_sf"/>
</dbReference>
<dbReference type="InterPro" id="IPR036250">
    <property type="entry name" value="AcylCo_DH-like_C"/>
</dbReference>
<evidence type="ECO:0000256" key="3">
    <source>
        <dbReference type="ARBA" id="ARBA00022630"/>
    </source>
</evidence>
<dbReference type="GO" id="GO:0006351">
    <property type="term" value="P:DNA-templated transcription"/>
    <property type="evidence" value="ECO:0007669"/>
    <property type="project" value="InterPro"/>
</dbReference>
<dbReference type="AlphaFoldDB" id="A0A8H4YNB3"/>
<evidence type="ECO:0000259" key="6">
    <source>
        <dbReference type="SMART" id="SM00906"/>
    </source>
</evidence>
<dbReference type="PANTHER" id="PTHR43884">
    <property type="entry name" value="ACYL-COA DEHYDROGENASE"/>
    <property type="match status" value="1"/>
</dbReference>
<dbReference type="GO" id="GO:0008270">
    <property type="term" value="F:zinc ion binding"/>
    <property type="evidence" value="ECO:0007669"/>
    <property type="project" value="InterPro"/>
</dbReference>
<evidence type="ECO:0000256" key="4">
    <source>
        <dbReference type="ARBA" id="ARBA00022827"/>
    </source>
</evidence>
<dbReference type="GO" id="GO:0003677">
    <property type="term" value="F:DNA binding"/>
    <property type="evidence" value="ECO:0007669"/>
    <property type="project" value="InterPro"/>
</dbReference>
<dbReference type="CDD" id="cd12148">
    <property type="entry name" value="fungal_TF_MHR"/>
    <property type="match status" value="1"/>
</dbReference>
<dbReference type="InterPro" id="IPR006091">
    <property type="entry name" value="Acyl-CoA_Oxase/DH_mid-dom"/>
</dbReference>
<dbReference type="Gene3D" id="1.20.140.10">
    <property type="entry name" value="Butyryl-CoA Dehydrogenase, subunit A, domain 3"/>
    <property type="match status" value="1"/>
</dbReference>
<dbReference type="CDD" id="cd00567">
    <property type="entry name" value="ACAD"/>
    <property type="match status" value="1"/>
</dbReference>
<comment type="similarity">
    <text evidence="2">Belongs to the acyl-CoA dehydrogenase family.</text>
</comment>
<dbReference type="GO" id="GO:0003995">
    <property type="term" value="F:acyl-CoA dehydrogenase activity"/>
    <property type="evidence" value="ECO:0007669"/>
    <property type="project" value="TreeGrafter"/>
</dbReference>
<keyword evidence="4" id="KW-0274">FAD</keyword>
<protein>
    <recommendedName>
        <fullName evidence="6">Xylanolytic transcriptional activator regulatory domain-containing protein</fullName>
    </recommendedName>
</protein>